<dbReference type="PANTHER" id="PTHR48080:SF2">
    <property type="entry name" value="D-GALACTONATE DEHYDRATASE"/>
    <property type="match status" value="1"/>
</dbReference>
<dbReference type="Pfam" id="PF02746">
    <property type="entry name" value="MR_MLE_N"/>
    <property type="match status" value="1"/>
</dbReference>
<dbReference type="Gene3D" id="3.20.20.120">
    <property type="entry name" value="Enolase-like C-terminal domain"/>
    <property type="match status" value="1"/>
</dbReference>
<keyword evidence="1 3" id="KW-0456">Lyase</keyword>
<protein>
    <submittedName>
        <fullName evidence="3">Galactonate dehydratase</fullName>
        <ecNumber evidence="3">4.2.1.6</ecNumber>
    </submittedName>
</protein>
<dbReference type="InterPro" id="IPR034593">
    <property type="entry name" value="DgoD-like"/>
</dbReference>
<evidence type="ECO:0000256" key="1">
    <source>
        <dbReference type="ARBA" id="ARBA00023239"/>
    </source>
</evidence>
<dbReference type="SUPFAM" id="SSF51604">
    <property type="entry name" value="Enolase C-terminal domain-like"/>
    <property type="match status" value="1"/>
</dbReference>
<evidence type="ECO:0000259" key="2">
    <source>
        <dbReference type="SMART" id="SM00922"/>
    </source>
</evidence>
<dbReference type="EMBL" id="JANUCP010000001">
    <property type="protein sequence ID" value="MCS3917787.1"/>
    <property type="molecule type" value="Genomic_DNA"/>
</dbReference>
<evidence type="ECO:0000313" key="3">
    <source>
        <dbReference type="EMBL" id="MCS3917787.1"/>
    </source>
</evidence>
<dbReference type="SFLD" id="SFLDG00179">
    <property type="entry name" value="mandelate_racemase"/>
    <property type="match status" value="1"/>
</dbReference>
<organism evidence="3 4">
    <name type="scientific">Candidatus Fervidibacter sacchari</name>
    <dbReference type="NCBI Taxonomy" id="1448929"/>
    <lineage>
        <taxon>Bacteria</taxon>
        <taxon>Candidatus Fervidibacterota</taxon>
        <taxon>Candidatus Fervidibacter</taxon>
    </lineage>
</organism>
<gene>
    <name evidence="3" type="ORF">M2350_000184</name>
</gene>
<reference evidence="3 4" key="1">
    <citation type="submission" date="2022-08" db="EMBL/GenBank/DDBJ databases">
        <title>Bacterial and archaeal communities from various locations to study Microbial Dark Matter (Phase II).</title>
        <authorList>
            <person name="Stepanauskas R."/>
        </authorList>
    </citation>
    <scope>NUCLEOTIDE SEQUENCE [LARGE SCALE GENOMIC DNA]</scope>
    <source>
        <strain evidence="3 4">PD1</strain>
    </source>
</reference>
<dbReference type="InterPro" id="IPR036849">
    <property type="entry name" value="Enolase-like_C_sf"/>
</dbReference>
<dbReference type="InterPro" id="IPR018110">
    <property type="entry name" value="Mandel_Rmase/mucon_lact_enz_CS"/>
</dbReference>
<dbReference type="EC" id="4.2.1.6" evidence="3"/>
<keyword evidence="4" id="KW-1185">Reference proteome</keyword>
<dbReference type="PROSITE" id="PS00909">
    <property type="entry name" value="MR_MLE_2"/>
    <property type="match status" value="1"/>
</dbReference>
<sequence length="368" mass="41149">MRISDVEVVQAGVYLFVKVTTDEGIIGWGEGLPDNFRSVAAFVDECRRFLIGQNPFQIEHLWQTLFRGFFWKGGFVHCSAISAIEMALWDIKGKTLGVPVYELLGGKVRDRIRLYAHIGGETLDDLKRNTELRLKQGFTAVKFCPIEPSRPLEGPKLIHQAVERVKAVREVLGWENDLMLDLHGRTTPAVAILLAEEVAPYKPMWIEEPCQPLNVDALAEVAYRSPVPIATGERLFTRWQFREVLEKRAAAVLQPDPCICGGIFELRKIAAMAETYYVGIAPHNPYGPINTAATLQLAACIPNFVIQEHVTLGEGFLKQPFEQVNGYVAVPEGIGLCAEPDEDKIAQIPKQFREVPLVHYEDGAVGDW</sequence>
<dbReference type="NCBIfam" id="NF010624">
    <property type="entry name" value="PRK14017.1"/>
    <property type="match status" value="1"/>
</dbReference>
<dbReference type="PANTHER" id="PTHR48080">
    <property type="entry name" value="D-GALACTONATE DEHYDRATASE-RELATED"/>
    <property type="match status" value="1"/>
</dbReference>
<dbReference type="InterPro" id="IPR029017">
    <property type="entry name" value="Enolase-like_N"/>
</dbReference>
<dbReference type="Gene3D" id="3.30.390.10">
    <property type="entry name" value="Enolase-like, N-terminal domain"/>
    <property type="match status" value="1"/>
</dbReference>
<dbReference type="InterPro" id="IPR013342">
    <property type="entry name" value="Mandelate_racemase_C"/>
</dbReference>
<accession>A0ABT2EIN7</accession>
<name>A0ABT2EIN7_9BACT</name>
<dbReference type="SFLD" id="SFLDS00001">
    <property type="entry name" value="Enolase"/>
    <property type="match status" value="1"/>
</dbReference>
<comment type="caution">
    <text evidence="3">The sequence shown here is derived from an EMBL/GenBank/DDBJ whole genome shotgun (WGS) entry which is preliminary data.</text>
</comment>
<dbReference type="PROSITE" id="PS00908">
    <property type="entry name" value="MR_MLE_1"/>
    <property type="match status" value="1"/>
</dbReference>
<dbReference type="SUPFAM" id="SSF54826">
    <property type="entry name" value="Enolase N-terminal domain-like"/>
    <property type="match status" value="1"/>
</dbReference>
<dbReference type="GO" id="GO:0008869">
    <property type="term" value="F:galactonate dehydratase activity"/>
    <property type="evidence" value="ECO:0007669"/>
    <property type="project" value="UniProtKB-EC"/>
</dbReference>
<dbReference type="RefSeq" id="WP_259092318.1">
    <property type="nucleotide sequence ID" value="NZ_CP130454.1"/>
</dbReference>
<dbReference type="InterPro" id="IPR029065">
    <property type="entry name" value="Enolase_C-like"/>
</dbReference>
<proteinExistence type="predicted"/>
<feature type="domain" description="Mandelate racemase/muconate lactonizing enzyme C-terminal" evidence="2">
    <location>
        <begin position="123"/>
        <end position="228"/>
    </location>
</feature>
<dbReference type="Proteomes" id="UP001204798">
    <property type="component" value="Unassembled WGS sequence"/>
</dbReference>
<evidence type="ECO:0000313" key="4">
    <source>
        <dbReference type="Proteomes" id="UP001204798"/>
    </source>
</evidence>
<dbReference type="SMART" id="SM00922">
    <property type="entry name" value="MR_MLE"/>
    <property type="match status" value="1"/>
</dbReference>
<dbReference type="Pfam" id="PF13378">
    <property type="entry name" value="MR_MLE_C"/>
    <property type="match status" value="1"/>
</dbReference>
<dbReference type="InterPro" id="IPR013341">
    <property type="entry name" value="Mandelate_racemase_N_dom"/>
</dbReference>